<dbReference type="InterPro" id="IPR027417">
    <property type="entry name" value="P-loop_NTPase"/>
</dbReference>
<gene>
    <name evidence="5" type="ORF">DS031_06040</name>
</gene>
<dbReference type="NCBIfam" id="NF041000">
    <property type="entry name" value="ATPase_ComGA"/>
    <property type="match status" value="1"/>
</dbReference>
<evidence type="ECO:0000259" key="4">
    <source>
        <dbReference type="PROSITE" id="PS00662"/>
    </source>
</evidence>
<organism evidence="5 6">
    <name type="scientific">Bacillus taeanensis</name>
    <dbReference type="NCBI Taxonomy" id="273032"/>
    <lineage>
        <taxon>Bacteria</taxon>
        <taxon>Bacillati</taxon>
        <taxon>Bacillota</taxon>
        <taxon>Bacilli</taxon>
        <taxon>Bacillales</taxon>
        <taxon>Bacillaceae</taxon>
        <taxon>Bacillus</taxon>
    </lineage>
</organism>
<dbReference type="PANTHER" id="PTHR30258">
    <property type="entry name" value="TYPE II SECRETION SYSTEM PROTEIN GSPE-RELATED"/>
    <property type="match status" value="1"/>
</dbReference>
<keyword evidence="3" id="KW-0067">ATP-binding</keyword>
<evidence type="ECO:0000313" key="6">
    <source>
        <dbReference type="Proteomes" id="UP000253314"/>
    </source>
</evidence>
<keyword evidence="6" id="KW-1185">Reference proteome</keyword>
<comment type="similarity">
    <text evidence="1">Belongs to the GSP E family.</text>
</comment>
<sequence>MELKSNQILLKALEYHASDMHFHPQRTDTLVQFRIDSSLVEVERMSKLIYERLISFFKFQAGMNIGEKRRPQTGSLVLMLENQLINLRLSTLPTPYLESLTLRILPQNAHHSLSTLSLFPTSAQKLNAIAQKPHGLILITGPTGSGKTTTLHAMLEAANSTKKRRIITIEDPIEKYCEEFIQVEVNEKAGVTYLEGFKALLRHDPDIIMIGEIRDAETAKLVVRAALTGHLVLSTVHTRDSIGALFRMLELGIPLQDLLQTLIAVVAQRLIEIACPFCKGSCHSLCLKMRQIRRLAVFEVLTEQHLSDVGRAIQSNTHLFPKFSLIKDQLKTAVSLGYINEKSYEWWSG</sequence>
<dbReference type="InterPro" id="IPR001482">
    <property type="entry name" value="T2SS/T4SS_dom"/>
</dbReference>
<dbReference type="Pfam" id="PF00437">
    <property type="entry name" value="T2SSE"/>
    <property type="match status" value="1"/>
</dbReference>
<dbReference type="CDD" id="cd01129">
    <property type="entry name" value="PulE-GspE-like"/>
    <property type="match status" value="1"/>
</dbReference>
<dbReference type="InterPro" id="IPR003593">
    <property type="entry name" value="AAA+_ATPase"/>
</dbReference>
<reference evidence="5 6" key="1">
    <citation type="submission" date="2018-07" db="EMBL/GenBank/DDBJ databases">
        <title>Lottiidibacillus patelloidae gen. nov., sp. nov., isolated from the intestinal tract of a marine limpet and the reclassification of B. taeanensis BH030017T, B. algicola KMM 3737T and B. hwajinpoensis SW-72T as genus Lottiidibacillus.</title>
        <authorList>
            <person name="Liu R."/>
            <person name="Huang Z."/>
        </authorList>
    </citation>
    <scope>NUCLEOTIDE SEQUENCE [LARGE SCALE GENOMIC DNA]</scope>
    <source>
        <strain evidence="5 6">BH030017</strain>
    </source>
</reference>
<dbReference type="SMART" id="SM00382">
    <property type="entry name" value="AAA"/>
    <property type="match status" value="1"/>
</dbReference>
<dbReference type="SUPFAM" id="SSF52540">
    <property type="entry name" value="P-loop containing nucleoside triphosphate hydrolases"/>
    <property type="match status" value="1"/>
</dbReference>
<dbReference type="Gene3D" id="3.40.50.300">
    <property type="entry name" value="P-loop containing nucleotide triphosphate hydrolases"/>
    <property type="match status" value="1"/>
</dbReference>
<evidence type="ECO:0000313" key="5">
    <source>
        <dbReference type="EMBL" id="RBW70575.1"/>
    </source>
</evidence>
<evidence type="ECO:0000256" key="2">
    <source>
        <dbReference type="ARBA" id="ARBA00022741"/>
    </source>
</evidence>
<dbReference type="EMBL" id="QOCW01000004">
    <property type="protein sequence ID" value="RBW70575.1"/>
    <property type="molecule type" value="Genomic_DNA"/>
</dbReference>
<dbReference type="PROSITE" id="PS00662">
    <property type="entry name" value="T2SP_E"/>
    <property type="match status" value="1"/>
</dbReference>
<dbReference type="GO" id="GO:0005886">
    <property type="term" value="C:plasma membrane"/>
    <property type="evidence" value="ECO:0007669"/>
    <property type="project" value="TreeGrafter"/>
</dbReference>
<dbReference type="AlphaFoldDB" id="A0A366XZL9"/>
<dbReference type="InterPro" id="IPR047667">
    <property type="entry name" value="ATPase_ComGA"/>
</dbReference>
<evidence type="ECO:0000256" key="1">
    <source>
        <dbReference type="ARBA" id="ARBA00006611"/>
    </source>
</evidence>
<keyword evidence="2" id="KW-0547">Nucleotide-binding</keyword>
<dbReference type="OrthoDB" id="9808272at2"/>
<dbReference type="RefSeq" id="WP_113805027.1">
    <property type="nucleotide sequence ID" value="NZ_QOCW01000004.1"/>
</dbReference>
<evidence type="ECO:0000256" key="3">
    <source>
        <dbReference type="ARBA" id="ARBA00022840"/>
    </source>
</evidence>
<proteinExistence type="inferred from homology"/>
<dbReference type="GO" id="GO:0005524">
    <property type="term" value="F:ATP binding"/>
    <property type="evidence" value="ECO:0007669"/>
    <property type="project" value="UniProtKB-KW"/>
</dbReference>
<protein>
    <submittedName>
        <fullName evidence="5">Competence protein ComG</fullName>
    </submittedName>
</protein>
<name>A0A366XZL9_9BACI</name>
<dbReference type="PANTHER" id="PTHR30258:SF2">
    <property type="entry name" value="COMG OPERON PROTEIN 1"/>
    <property type="match status" value="1"/>
</dbReference>
<accession>A0A366XZL9</accession>
<dbReference type="Proteomes" id="UP000253314">
    <property type="component" value="Unassembled WGS sequence"/>
</dbReference>
<feature type="domain" description="Bacterial type II secretion system protein E" evidence="4">
    <location>
        <begin position="201"/>
        <end position="215"/>
    </location>
</feature>
<comment type="caution">
    <text evidence="5">The sequence shown here is derived from an EMBL/GenBank/DDBJ whole genome shotgun (WGS) entry which is preliminary data.</text>
</comment>
<dbReference type="GO" id="GO:0016887">
    <property type="term" value="F:ATP hydrolysis activity"/>
    <property type="evidence" value="ECO:0007669"/>
    <property type="project" value="TreeGrafter"/>
</dbReference>
<dbReference type="Gene3D" id="3.30.450.90">
    <property type="match status" value="1"/>
</dbReference>